<evidence type="ECO:0000256" key="4">
    <source>
        <dbReference type="ARBA" id="ARBA00022989"/>
    </source>
</evidence>
<sequence length="139" mass="15793">MGSNYLQNLRVLNIRSNKFWGNIPNQLWSLSSLQILDFAHNNFSGSLPSCIGNMSALLSMDAHPQEFDSGIGFDSRYSVQYAISNGTEDLNYVKNFDYLSLEREHVVIKGQLLEYSKTLHLVRIMDFSNNNLSGEIPQK</sequence>
<protein>
    <submittedName>
        <fullName evidence="8">Uncharacterized protein</fullName>
    </submittedName>
</protein>
<name>A0AAV5KXL4_9ROSI</name>
<keyword evidence="7" id="KW-0325">Glycoprotein</keyword>
<proteinExistence type="predicted"/>
<evidence type="ECO:0000256" key="5">
    <source>
        <dbReference type="ARBA" id="ARBA00023136"/>
    </source>
</evidence>
<dbReference type="SUPFAM" id="SSF52058">
    <property type="entry name" value="L domain-like"/>
    <property type="match status" value="1"/>
</dbReference>
<evidence type="ECO:0000256" key="7">
    <source>
        <dbReference type="ARBA" id="ARBA00023180"/>
    </source>
</evidence>
<evidence type="ECO:0000313" key="9">
    <source>
        <dbReference type="Proteomes" id="UP001054252"/>
    </source>
</evidence>
<dbReference type="InterPro" id="IPR046956">
    <property type="entry name" value="RLP23-like"/>
</dbReference>
<reference evidence="8 9" key="1">
    <citation type="journal article" date="2021" name="Commun. Biol.">
        <title>The genome of Shorea leprosula (Dipterocarpaceae) highlights the ecological relevance of drought in aseasonal tropical rainforests.</title>
        <authorList>
            <person name="Ng K.K.S."/>
            <person name="Kobayashi M.J."/>
            <person name="Fawcett J.A."/>
            <person name="Hatakeyama M."/>
            <person name="Paape T."/>
            <person name="Ng C.H."/>
            <person name="Ang C.C."/>
            <person name="Tnah L.H."/>
            <person name="Lee C.T."/>
            <person name="Nishiyama T."/>
            <person name="Sese J."/>
            <person name="O'Brien M.J."/>
            <person name="Copetti D."/>
            <person name="Mohd Noor M.I."/>
            <person name="Ong R.C."/>
            <person name="Putra M."/>
            <person name="Sireger I.Z."/>
            <person name="Indrioko S."/>
            <person name="Kosugi Y."/>
            <person name="Izuno A."/>
            <person name="Isagi Y."/>
            <person name="Lee S.L."/>
            <person name="Shimizu K.K."/>
        </authorList>
    </citation>
    <scope>NUCLEOTIDE SEQUENCE [LARGE SCALE GENOMIC DNA]</scope>
    <source>
        <strain evidence="8">214</strain>
    </source>
</reference>
<dbReference type="GO" id="GO:0016020">
    <property type="term" value="C:membrane"/>
    <property type="evidence" value="ECO:0007669"/>
    <property type="project" value="UniProtKB-SubCell"/>
</dbReference>
<keyword evidence="5" id="KW-0472">Membrane</keyword>
<dbReference type="InterPro" id="IPR032675">
    <property type="entry name" value="LRR_dom_sf"/>
</dbReference>
<keyword evidence="2" id="KW-0812">Transmembrane</keyword>
<accession>A0AAV5KXL4</accession>
<dbReference type="Pfam" id="PF00560">
    <property type="entry name" value="LRR_1"/>
    <property type="match status" value="3"/>
</dbReference>
<dbReference type="Proteomes" id="UP001054252">
    <property type="component" value="Unassembled WGS sequence"/>
</dbReference>
<evidence type="ECO:0000256" key="2">
    <source>
        <dbReference type="ARBA" id="ARBA00022692"/>
    </source>
</evidence>
<dbReference type="EMBL" id="BPVZ01000082">
    <property type="protein sequence ID" value="GKV29231.1"/>
    <property type="molecule type" value="Genomic_DNA"/>
</dbReference>
<organism evidence="8 9">
    <name type="scientific">Rubroshorea leprosula</name>
    <dbReference type="NCBI Taxonomy" id="152421"/>
    <lineage>
        <taxon>Eukaryota</taxon>
        <taxon>Viridiplantae</taxon>
        <taxon>Streptophyta</taxon>
        <taxon>Embryophyta</taxon>
        <taxon>Tracheophyta</taxon>
        <taxon>Spermatophyta</taxon>
        <taxon>Magnoliopsida</taxon>
        <taxon>eudicotyledons</taxon>
        <taxon>Gunneridae</taxon>
        <taxon>Pentapetalae</taxon>
        <taxon>rosids</taxon>
        <taxon>malvids</taxon>
        <taxon>Malvales</taxon>
        <taxon>Dipterocarpaceae</taxon>
        <taxon>Rubroshorea</taxon>
    </lineage>
</organism>
<keyword evidence="6" id="KW-0675">Receptor</keyword>
<keyword evidence="9" id="KW-1185">Reference proteome</keyword>
<gene>
    <name evidence="8" type="ORF">SLEP1_g38172</name>
</gene>
<dbReference type="Gene3D" id="3.80.10.10">
    <property type="entry name" value="Ribonuclease Inhibitor"/>
    <property type="match status" value="1"/>
</dbReference>
<comment type="subcellular location">
    <subcellularLocation>
        <location evidence="1">Membrane</location>
        <topology evidence="1">Single-pass type I membrane protein</topology>
    </subcellularLocation>
</comment>
<dbReference type="AlphaFoldDB" id="A0AAV5KXL4"/>
<comment type="caution">
    <text evidence="8">The sequence shown here is derived from an EMBL/GenBank/DDBJ whole genome shotgun (WGS) entry which is preliminary data.</text>
</comment>
<evidence type="ECO:0000256" key="1">
    <source>
        <dbReference type="ARBA" id="ARBA00004479"/>
    </source>
</evidence>
<evidence type="ECO:0000256" key="6">
    <source>
        <dbReference type="ARBA" id="ARBA00023170"/>
    </source>
</evidence>
<dbReference type="InterPro" id="IPR001611">
    <property type="entry name" value="Leu-rich_rpt"/>
</dbReference>
<keyword evidence="3" id="KW-0732">Signal</keyword>
<evidence type="ECO:0000256" key="3">
    <source>
        <dbReference type="ARBA" id="ARBA00022729"/>
    </source>
</evidence>
<dbReference type="PANTHER" id="PTHR48063:SF112">
    <property type="entry name" value="RECEPTOR LIKE PROTEIN 30-LIKE"/>
    <property type="match status" value="1"/>
</dbReference>
<keyword evidence="4" id="KW-1133">Transmembrane helix</keyword>
<dbReference type="PANTHER" id="PTHR48063">
    <property type="entry name" value="LRR RECEPTOR-LIKE KINASE"/>
    <property type="match status" value="1"/>
</dbReference>
<evidence type="ECO:0000313" key="8">
    <source>
        <dbReference type="EMBL" id="GKV29231.1"/>
    </source>
</evidence>